<keyword evidence="3" id="KW-1185">Reference proteome</keyword>
<feature type="compositionally biased region" description="Low complexity" evidence="1">
    <location>
        <begin position="22"/>
        <end position="57"/>
    </location>
</feature>
<dbReference type="EMBL" id="FSRO01000001">
    <property type="protein sequence ID" value="SIO43132.1"/>
    <property type="molecule type" value="Genomic_DNA"/>
</dbReference>
<evidence type="ECO:0000313" key="2">
    <source>
        <dbReference type="EMBL" id="SIO43132.1"/>
    </source>
</evidence>
<evidence type="ECO:0000256" key="1">
    <source>
        <dbReference type="SAM" id="MobiDB-lite"/>
    </source>
</evidence>
<accession>A0A1N6JFK9</accession>
<evidence type="ECO:0000313" key="3">
    <source>
        <dbReference type="Proteomes" id="UP000185062"/>
    </source>
</evidence>
<proteinExistence type="predicted"/>
<dbReference type="RefSeq" id="WP_143071233.1">
    <property type="nucleotide sequence ID" value="NZ_FSRO01000001.1"/>
</dbReference>
<reference evidence="2 3" key="1">
    <citation type="submission" date="2016-12" db="EMBL/GenBank/DDBJ databases">
        <authorList>
            <person name="Song W.-J."/>
            <person name="Kurnit D.M."/>
        </authorList>
    </citation>
    <scope>NUCLEOTIDE SEQUENCE [LARGE SCALE GENOMIC DNA]</scope>
    <source>
        <strain evidence="2 3">ATCC 49181</strain>
    </source>
</reference>
<sequence length="260" mass="26943">MGKSILGMLWDKISGRKSSSIATAREATGTTGRTGTAGTTGRTGTTGTTGTKGATGIPEATATSVTTTETKAAPTPTPAREAVANVQPLLEPAESINRVDQLRADIAANAAFFHVFETGEAATTPAGMICSSHADVASETGYIRLANGKPGAASRGATDGYSIRLPDIIEAAASGKHIAVSIIARAAAGNDTSRFALAYSTNEVGNSGWRWFKAGVAWSVHTMEYDVPIMRKGNSDFVGILVEDEAHPATEFYYLAITIS</sequence>
<name>A0A1N6JFK9_9PROT</name>
<organism evidence="2 3">
    <name type="scientific">Nitrosomonas cryotolerans ATCC 49181</name>
    <dbReference type="NCBI Taxonomy" id="1131553"/>
    <lineage>
        <taxon>Bacteria</taxon>
        <taxon>Pseudomonadati</taxon>
        <taxon>Pseudomonadota</taxon>
        <taxon>Betaproteobacteria</taxon>
        <taxon>Nitrosomonadales</taxon>
        <taxon>Nitrosomonadaceae</taxon>
        <taxon>Nitrosomonas</taxon>
    </lineage>
</organism>
<dbReference type="Proteomes" id="UP000185062">
    <property type="component" value="Unassembled WGS sequence"/>
</dbReference>
<dbReference type="STRING" id="44575.SAMN05216419_101226"/>
<dbReference type="eggNOG" id="COG1652">
    <property type="taxonomic scope" value="Bacteria"/>
</dbReference>
<gene>
    <name evidence="2" type="ORF">SAMN02743940_2578</name>
</gene>
<feature type="region of interest" description="Disordered" evidence="1">
    <location>
        <begin position="19"/>
        <end position="57"/>
    </location>
</feature>
<dbReference type="AlphaFoldDB" id="A0A1N6JFK9"/>
<protein>
    <submittedName>
        <fullName evidence="2">Uncharacterized protein</fullName>
    </submittedName>
</protein>